<accession>A0A4Y1REV3</accession>
<organism evidence="2">
    <name type="scientific">Prunus dulcis</name>
    <name type="common">Almond</name>
    <name type="synonym">Amygdalus dulcis</name>
    <dbReference type="NCBI Taxonomy" id="3755"/>
    <lineage>
        <taxon>Eukaryota</taxon>
        <taxon>Viridiplantae</taxon>
        <taxon>Streptophyta</taxon>
        <taxon>Embryophyta</taxon>
        <taxon>Tracheophyta</taxon>
        <taxon>Spermatophyta</taxon>
        <taxon>Magnoliopsida</taxon>
        <taxon>eudicotyledons</taxon>
        <taxon>Gunneridae</taxon>
        <taxon>Pentapetalae</taxon>
        <taxon>rosids</taxon>
        <taxon>fabids</taxon>
        <taxon>Rosales</taxon>
        <taxon>Rosaceae</taxon>
        <taxon>Amygdaloideae</taxon>
        <taxon>Amygdaleae</taxon>
        <taxon>Prunus</taxon>
    </lineage>
</organism>
<name>A0A4Y1REV3_PRUDU</name>
<reference evidence="2" key="1">
    <citation type="journal article" date="2019" name="Science">
        <title>Mutation of a bHLH transcription factor allowed almond domestication.</title>
        <authorList>
            <person name="Sanchez-Perez R."/>
            <person name="Pavan S."/>
            <person name="Mazzeo R."/>
            <person name="Moldovan C."/>
            <person name="Aiese Cigliano R."/>
            <person name="Del Cueto J."/>
            <person name="Ricciardi F."/>
            <person name="Lotti C."/>
            <person name="Ricciardi L."/>
            <person name="Dicenta F."/>
            <person name="Lopez-Marques R.L."/>
            <person name="Lindberg Moller B."/>
        </authorList>
    </citation>
    <scope>NUCLEOTIDE SEQUENCE</scope>
</reference>
<feature type="transmembrane region" description="Helical" evidence="1">
    <location>
        <begin position="6"/>
        <end position="27"/>
    </location>
</feature>
<dbReference type="EMBL" id="AP019301">
    <property type="protein sequence ID" value="BBH02780.1"/>
    <property type="molecule type" value="Genomic_DNA"/>
</dbReference>
<sequence>MKFFLFAFFFVEFFSLCFFSIYFVFYFSLCLRCRRRLTVAIIAQSLSFTTHSSSCKVILSSVLVETDWNWLRVPLMFGDWISCRDWDGMHQRSSRSAEEPSKGQISSDHLCRTRTGLGSNSKVEIGSGPVMVGGCGCRLGGRRLWLVRGWLQALWLLQVLGSGLSSPPFPSGSH</sequence>
<protein>
    <submittedName>
        <fullName evidence="2">Uncharacterized protein</fullName>
    </submittedName>
</protein>
<keyword evidence="1" id="KW-1133">Transmembrane helix</keyword>
<keyword evidence="1" id="KW-0812">Transmembrane</keyword>
<evidence type="ECO:0000256" key="1">
    <source>
        <dbReference type="SAM" id="Phobius"/>
    </source>
</evidence>
<gene>
    <name evidence="2" type="ORF">Prudu_013458</name>
</gene>
<proteinExistence type="predicted"/>
<dbReference type="AlphaFoldDB" id="A0A4Y1REV3"/>
<keyword evidence="1" id="KW-0472">Membrane</keyword>
<evidence type="ECO:0000313" key="2">
    <source>
        <dbReference type="EMBL" id="BBH02780.1"/>
    </source>
</evidence>